<accession>A0A1R4H1T0</accession>
<evidence type="ECO:0000313" key="1">
    <source>
        <dbReference type="EMBL" id="SJM90155.1"/>
    </source>
</evidence>
<organism evidence="1 2">
    <name type="scientific">Crenothrix polyspora</name>
    <dbReference type="NCBI Taxonomy" id="360316"/>
    <lineage>
        <taxon>Bacteria</taxon>
        <taxon>Pseudomonadati</taxon>
        <taxon>Pseudomonadota</taxon>
        <taxon>Gammaproteobacteria</taxon>
        <taxon>Methylococcales</taxon>
        <taxon>Crenotrichaceae</taxon>
        <taxon>Crenothrix</taxon>
    </lineage>
</organism>
<proteinExistence type="predicted"/>
<sequence>MDVKQAVVSAKKEITELFADEQLTNIGLEDVELDDQANEWRVTIGFSRPWDEPRNSFAAVAGSGVPRRSYKIVRISNTTDKALSIKNREIAN</sequence>
<reference evidence="2" key="1">
    <citation type="submission" date="2017-02" db="EMBL/GenBank/DDBJ databases">
        <authorList>
            <person name="Daims H."/>
        </authorList>
    </citation>
    <scope>NUCLEOTIDE SEQUENCE [LARGE SCALE GENOMIC DNA]</scope>
</reference>
<name>A0A1R4H1T0_9GAMM</name>
<protein>
    <submittedName>
        <fullName evidence="1">Uncharacterized protein</fullName>
    </submittedName>
</protein>
<dbReference type="EMBL" id="FUKJ01000058">
    <property type="protein sequence ID" value="SJM90155.1"/>
    <property type="molecule type" value="Genomic_DNA"/>
</dbReference>
<dbReference type="AlphaFoldDB" id="A0A1R4H1T0"/>
<keyword evidence="2" id="KW-1185">Reference proteome</keyword>
<dbReference type="OrthoDB" id="9155172at2"/>
<dbReference type="RefSeq" id="WP_087145974.1">
    <property type="nucleotide sequence ID" value="NZ_FUKJ01000058.1"/>
</dbReference>
<dbReference type="Proteomes" id="UP000195442">
    <property type="component" value="Unassembled WGS sequence"/>
</dbReference>
<gene>
    <name evidence="1" type="ORF">CRENPOLYSF2_1500006</name>
</gene>
<evidence type="ECO:0000313" key="2">
    <source>
        <dbReference type="Proteomes" id="UP000195442"/>
    </source>
</evidence>